<dbReference type="EMBL" id="MT144979">
    <property type="protein sequence ID" value="QJI02168.1"/>
    <property type="molecule type" value="Genomic_DNA"/>
</dbReference>
<sequence length="80" mass="8866">MVTDTVGVEATMGTVRVVTGILKFVPVITVRDFPAEGPIAGDIPLMVGVAMHQLYHLRRTLTSIIKERYTPDRKGDISWK</sequence>
<organism evidence="1">
    <name type="scientific">viral metagenome</name>
    <dbReference type="NCBI Taxonomy" id="1070528"/>
    <lineage>
        <taxon>unclassified sequences</taxon>
        <taxon>metagenomes</taxon>
        <taxon>organismal metagenomes</taxon>
    </lineage>
</organism>
<protein>
    <submittedName>
        <fullName evidence="1">Uncharacterized protein</fullName>
    </submittedName>
</protein>
<name>A0A6M3XYS2_9ZZZZ</name>
<accession>A0A6M3XYS2</accession>
<dbReference type="AlphaFoldDB" id="A0A6M3XYS2"/>
<proteinExistence type="predicted"/>
<reference evidence="1" key="1">
    <citation type="submission" date="2020-03" db="EMBL/GenBank/DDBJ databases">
        <title>The deep terrestrial virosphere.</title>
        <authorList>
            <person name="Holmfeldt K."/>
            <person name="Nilsson E."/>
            <person name="Simone D."/>
            <person name="Lopez-Fernandez M."/>
            <person name="Wu X."/>
            <person name="de Brujin I."/>
            <person name="Lundin D."/>
            <person name="Andersson A."/>
            <person name="Bertilsson S."/>
            <person name="Dopson M."/>
        </authorList>
    </citation>
    <scope>NUCLEOTIDE SEQUENCE</scope>
    <source>
        <strain evidence="1">TM448B02983</strain>
    </source>
</reference>
<gene>
    <name evidence="1" type="ORF">TM448B02983_0009</name>
</gene>
<evidence type="ECO:0000313" key="1">
    <source>
        <dbReference type="EMBL" id="QJI02168.1"/>
    </source>
</evidence>